<reference evidence="2" key="1">
    <citation type="journal article" date="2008" name="J. Bacteriol.">
        <title>Genome sequence of the fish pathogen Renibacterium salmoninarum suggests reductive evolution away from an environmental Arthrobacter ancestor.</title>
        <authorList>
            <person name="Wiens G.D."/>
            <person name="Rockey D.D."/>
            <person name="Wu Z."/>
            <person name="Chang J."/>
            <person name="Levy R."/>
            <person name="Crane S."/>
            <person name="Chen D.S."/>
            <person name="Capri G.R."/>
            <person name="Burnett J.R."/>
            <person name="Sudheesh P.S."/>
            <person name="Schipma M.J."/>
            <person name="Burd H."/>
            <person name="Bhattacharyya A."/>
            <person name="Rhodes L.D."/>
            <person name="Kaul R."/>
            <person name="Strom M.S."/>
        </authorList>
    </citation>
    <scope>NUCLEOTIDE SEQUENCE [LARGE SCALE GENOMIC DNA]</scope>
    <source>
        <strain evidence="2">ATCC 33209 / DSM 20767 / JCM 11484 / NBRC 15589 / NCIMB 2235</strain>
    </source>
</reference>
<sequence length="141" mass="14709">MAFAPRPTSSTSSTCQEVWWRKFTGAARGQDVVMFHGAAHERAFVGDVVADLEADALGKEPHYRLEVHGADHCVAELARLDFGIAHNPGGPAPALDSAGAVAGSRWGLLLRDPGCDVDVGGEPGDGLGGEQLGTIVVDRHA</sequence>
<accession>A9WLF9</accession>
<name>A9WLF9_RENSM</name>
<organism evidence="1 2">
    <name type="scientific">Renibacterium salmoninarum (strain ATCC 33209 / DSM 20767 / JCM 11484 / NBRC 15589 / NCIMB 2235)</name>
    <dbReference type="NCBI Taxonomy" id="288705"/>
    <lineage>
        <taxon>Bacteria</taxon>
        <taxon>Bacillati</taxon>
        <taxon>Actinomycetota</taxon>
        <taxon>Actinomycetes</taxon>
        <taxon>Micrococcales</taxon>
        <taxon>Micrococcaceae</taxon>
        <taxon>Renibacterium</taxon>
    </lineage>
</organism>
<dbReference type="AlphaFoldDB" id="A9WLF9"/>
<evidence type="ECO:0000313" key="2">
    <source>
        <dbReference type="Proteomes" id="UP000002007"/>
    </source>
</evidence>
<dbReference type="KEGG" id="rsa:RSal33209_0610"/>
<protein>
    <submittedName>
        <fullName evidence="1">Predicted cytoplasmic protein</fullName>
    </submittedName>
</protein>
<keyword evidence="2" id="KW-1185">Reference proteome</keyword>
<proteinExistence type="predicted"/>
<evidence type="ECO:0000313" key="1">
    <source>
        <dbReference type="EMBL" id="ABY22358.1"/>
    </source>
</evidence>
<dbReference type="HOGENOM" id="CLU_1823775_0_0_11"/>
<gene>
    <name evidence="1" type="ordered locus">RSal33209_0610</name>
</gene>
<dbReference type="EMBL" id="CP000910">
    <property type="protein sequence ID" value="ABY22358.1"/>
    <property type="molecule type" value="Genomic_DNA"/>
</dbReference>
<dbReference type="Proteomes" id="UP000002007">
    <property type="component" value="Chromosome"/>
</dbReference>